<dbReference type="Proteomes" id="UP000291117">
    <property type="component" value="Unassembled WGS sequence"/>
</dbReference>
<keyword evidence="1" id="KW-0472">Membrane</keyword>
<feature type="transmembrane region" description="Helical" evidence="1">
    <location>
        <begin position="118"/>
        <end position="140"/>
    </location>
</feature>
<dbReference type="RefSeq" id="WP_131608619.1">
    <property type="nucleotide sequence ID" value="NZ_SJSM01000004.1"/>
</dbReference>
<feature type="transmembrane region" description="Helical" evidence="1">
    <location>
        <begin position="93"/>
        <end position="112"/>
    </location>
</feature>
<feature type="transmembrane region" description="Helical" evidence="1">
    <location>
        <begin position="357"/>
        <end position="375"/>
    </location>
</feature>
<keyword evidence="1" id="KW-0812">Transmembrane</keyword>
<protein>
    <submittedName>
        <fullName evidence="2">YIP1 family protein</fullName>
    </submittedName>
</protein>
<keyword evidence="3" id="KW-1185">Reference proteome</keyword>
<feature type="transmembrane region" description="Helical" evidence="1">
    <location>
        <begin position="19"/>
        <end position="37"/>
    </location>
</feature>
<organism evidence="2 3">
    <name type="scientific">Pedobacter hiemivivus</name>
    <dbReference type="NCBI Taxonomy" id="2530454"/>
    <lineage>
        <taxon>Bacteria</taxon>
        <taxon>Pseudomonadati</taxon>
        <taxon>Bacteroidota</taxon>
        <taxon>Sphingobacteriia</taxon>
        <taxon>Sphingobacteriales</taxon>
        <taxon>Sphingobacteriaceae</taxon>
        <taxon>Pedobacter</taxon>
    </lineage>
</organism>
<keyword evidence="1" id="KW-1133">Transmembrane helix</keyword>
<evidence type="ECO:0000313" key="2">
    <source>
        <dbReference type="EMBL" id="TCC97206.1"/>
    </source>
</evidence>
<evidence type="ECO:0000256" key="1">
    <source>
        <dbReference type="SAM" id="Phobius"/>
    </source>
</evidence>
<gene>
    <name evidence="2" type="ORF">EZ444_10170</name>
</gene>
<feature type="transmembrane region" description="Helical" evidence="1">
    <location>
        <begin position="152"/>
        <end position="169"/>
    </location>
</feature>
<sequence>MAEEKNYNLSILGDLQFKLIGFITAIVSFLTFVQSFINETSTLLGIGLWWAYLLFIVLYFIVPVFLVCLFIIQNRNFIKERILKTERSFKPRFLLVTILMSFLLFGFIYLAFTILPIYVGLILISLITFLSFVITVIQISRKKGRCQAEDKEYLITVSLLLVLITLFLINSHNNLPKDNAQDPNSERDYSPCTILGKYKTDKVYNGKLDSVIKALEDRSEQNNMEVVNYQYPVQKKIDTRNKNRINLDQDLLRMDALIKENYTKARHIISKKSTNLRNVDTLKQIQSLFNAQGDTLISRFQKPYLDTTAIEYLQKKMKFHTDYVNGISFFWNSHISEKEKEFKRDWLPYMLKLQFKGLVWLFFILFILFSLLYHYRKQDRLVRSGALKISVPQNANVLKNYSYLIVLLIIPFFKTFTEENISLEKPFLNIGIKELVKTDKNVIERNGNAKHKPIPPDTAVTIIKVIIDPDSLKLLHKEVLEKIRDLGQKAIDNPTDRAQFLKTFEPSKNQR</sequence>
<proteinExistence type="predicted"/>
<feature type="transmembrane region" description="Helical" evidence="1">
    <location>
        <begin position="49"/>
        <end position="72"/>
    </location>
</feature>
<reference evidence="2 3" key="1">
    <citation type="submission" date="2019-02" db="EMBL/GenBank/DDBJ databases">
        <title>Pedobacter sp. RP-3-8 sp. nov., isolated from Arctic soil.</title>
        <authorList>
            <person name="Dahal R.H."/>
        </authorList>
    </citation>
    <scope>NUCLEOTIDE SEQUENCE [LARGE SCALE GENOMIC DNA]</scope>
    <source>
        <strain evidence="2 3">RP-3-8</strain>
    </source>
</reference>
<accession>A0A4V2MK81</accession>
<dbReference type="AlphaFoldDB" id="A0A4V2MK81"/>
<comment type="caution">
    <text evidence="2">The sequence shown here is derived from an EMBL/GenBank/DDBJ whole genome shotgun (WGS) entry which is preliminary data.</text>
</comment>
<name>A0A4V2MK81_9SPHI</name>
<dbReference type="EMBL" id="SJSM01000004">
    <property type="protein sequence ID" value="TCC97206.1"/>
    <property type="molecule type" value="Genomic_DNA"/>
</dbReference>
<evidence type="ECO:0000313" key="3">
    <source>
        <dbReference type="Proteomes" id="UP000291117"/>
    </source>
</evidence>